<dbReference type="EMBL" id="UZAK01038074">
    <property type="protein sequence ID" value="VDP60299.1"/>
    <property type="molecule type" value="Genomic_DNA"/>
</dbReference>
<proteinExistence type="inferred from homology"/>
<dbReference type="PRINTS" id="PR00114">
    <property type="entry name" value="STPHPHTASE"/>
</dbReference>
<evidence type="ECO:0000256" key="2">
    <source>
        <dbReference type="ARBA" id="ARBA00022723"/>
    </source>
</evidence>
<reference evidence="8" key="1">
    <citation type="submission" date="2016-06" db="UniProtKB">
        <authorList>
            <consortium name="WormBaseParasite"/>
        </authorList>
    </citation>
    <scope>IDENTIFICATION</scope>
</reference>
<accession>A0A183KLE8</accession>
<evidence type="ECO:0000313" key="7">
    <source>
        <dbReference type="Proteomes" id="UP000279833"/>
    </source>
</evidence>
<protein>
    <recommendedName>
        <fullName evidence="4">Serine/threonine-protein phosphatase</fullName>
        <ecNumber evidence="4">3.1.3.16</ecNumber>
    </recommendedName>
</protein>
<organism evidence="8">
    <name type="scientific">Schistosoma curassoni</name>
    <dbReference type="NCBI Taxonomy" id="6186"/>
    <lineage>
        <taxon>Eukaryota</taxon>
        <taxon>Metazoa</taxon>
        <taxon>Spiralia</taxon>
        <taxon>Lophotrochozoa</taxon>
        <taxon>Platyhelminthes</taxon>
        <taxon>Trematoda</taxon>
        <taxon>Digenea</taxon>
        <taxon>Strigeidida</taxon>
        <taxon>Schistosomatoidea</taxon>
        <taxon>Schistosomatidae</taxon>
        <taxon>Schistosoma</taxon>
    </lineage>
</organism>
<dbReference type="InterPro" id="IPR051134">
    <property type="entry name" value="PPP_phosphatase"/>
</dbReference>
<keyword evidence="7" id="KW-1185">Reference proteome</keyword>
<dbReference type="InterPro" id="IPR004843">
    <property type="entry name" value="Calcineurin-like_PHP"/>
</dbReference>
<dbReference type="PANTHER" id="PTHR45668">
    <property type="entry name" value="SERINE/THREONINE-PROTEIN PHOSPHATASE 5-RELATED"/>
    <property type="match status" value="1"/>
</dbReference>
<dbReference type="InterPro" id="IPR006186">
    <property type="entry name" value="Ser/Thr-sp_prot-phosphatase"/>
</dbReference>
<dbReference type="InterPro" id="IPR029052">
    <property type="entry name" value="Metallo-depent_PP-like"/>
</dbReference>
<dbReference type="SUPFAM" id="SSF56300">
    <property type="entry name" value="Metallo-dependent phosphatases"/>
    <property type="match status" value="1"/>
</dbReference>
<keyword evidence="4" id="KW-0378">Hydrolase</keyword>
<dbReference type="Pfam" id="PF00149">
    <property type="entry name" value="Metallophos"/>
    <property type="match status" value="1"/>
</dbReference>
<evidence type="ECO:0000256" key="4">
    <source>
        <dbReference type="RuleBase" id="RU004273"/>
    </source>
</evidence>
<dbReference type="GO" id="GO:0004722">
    <property type="term" value="F:protein serine/threonine phosphatase activity"/>
    <property type="evidence" value="ECO:0007669"/>
    <property type="project" value="UniProtKB-EC"/>
</dbReference>
<sequence length="214" mass="24416">MSRPNIQMASTSISRHITVVGDLHGQYSDLQIILYKNGMPDVTNPYVFNGDFVDRGRKSVETLLTILCLMLVRPTSVFINRGNHEDLYVNCQYGFVKEIQKKYKYQDLLWSDPQTQSGLLMNERRGLGCSFGPDITNLFLNKHNLSLLIRSHECKPEGFEWSHNKQLLTIFSASNYYTDGSNRGAIARISVDGSIQIIQYVTGGQKKFKTLRQK</sequence>
<evidence type="ECO:0000313" key="8">
    <source>
        <dbReference type="WBParaSite" id="SCUD_0001586501-mRNA-1"/>
    </source>
</evidence>
<dbReference type="AlphaFoldDB" id="A0A183KLE8"/>
<dbReference type="SMART" id="SM00156">
    <property type="entry name" value="PP2Ac"/>
    <property type="match status" value="1"/>
</dbReference>
<reference evidence="6 7" key="2">
    <citation type="submission" date="2018-11" db="EMBL/GenBank/DDBJ databases">
        <authorList>
            <consortium name="Pathogen Informatics"/>
        </authorList>
    </citation>
    <scope>NUCLEOTIDE SEQUENCE [LARGE SCALE GENOMIC DNA]</scope>
    <source>
        <strain evidence="6">Dakar</strain>
        <strain evidence="7">Dakar, Senegal</strain>
    </source>
</reference>
<comment type="similarity">
    <text evidence="4">Belongs to the PPP phosphatase family.</text>
</comment>
<feature type="domain" description="Serine/threonine specific protein phosphatases" evidence="5">
    <location>
        <begin position="80"/>
        <end position="85"/>
    </location>
</feature>
<evidence type="ECO:0000259" key="5">
    <source>
        <dbReference type="PROSITE" id="PS00125"/>
    </source>
</evidence>
<dbReference type="GO" id="GO:0046872">
    <property type="term" value="F:metal ion binding"/>
    <property type="evidence" value="ECO:0007669"/>
    <property type="project" value="UniProtKB-KW"/>
</dbReference>
<dbReference type="PROSITE" id="PS00125">
    <property type="entry name" value="SER_THR_PHOSPHATASE"/>
    <property type="match status" value="1"/>
</dbReference>
<dbReference type="WBParaSite" id="SCUD_0001586501-mRNA-1">
    <property type="protein sequence ID" value="SCUD_0001586501-mRNA-1"/>
    <property type="gene ID" value="SCUD_0001586501"/>
</dbReference>
<dbReference type="Gene3D" id="3.60.21.10">
    <property type="match status" value="2"/>
</dbReference>
<dbReference type="STRING" id="6186.A0A183KLE8"/>
<evidence type="ECO:0000256" key="3">
    <source>
        <dbReference type="ARBA" id="ARBA00023211"/>
    </source>
</evidence>
<dbReference type="PANTHER" id="PTHR45668:SF3">
    <property type="entry name" value="SERINE_THREONINE-PROTEIN PHOSPHATASE RDGC"/>
    <property type="match status" value="1"/>
</dbReference>
<dbReference type="Proteomes" id="UP000279833">
    <property type="component" value="Unassembled WGS sequence"/>
</dbReference>
<evidence type="ECO:0000313" key="6">
    <source>
        <dbReference type="EMBL" id="VDP60299.1"/>
    </source>
</evidence>
<evidence type="ECO:0000256" key="1">
    <source>
        <dbReference type="ARBA" id="ARBA00001936"/>
    </source>
</evidence>
<keyword evidence="3" id="KW-0464">Manganese</keyword>
<keyword evidence="2" id="KW-0479">Metal-binding</keyword>
<comment type="catalytic activity">
    <reaction evidence="4">
        <text>O-phospho-L-threonyl-[protein] + H2O = L-threonyl-[protein] + phosphate</text>
        <dbReference type="Rhea" id="RHEA:47004"/>
        <dbReference type="Rhea" id="RHEA-COMP:11060"/>
        <dbReference type="Rhea" id="RHEA-COMP:11605"/>
        <dbReference type="ChEBI" id="CHEBI:15377"/>
        <dbReference type="ChEBI" id="CHEBI:30013"/>
        <dbReference type="ChEBI" id="CHEBI:43474"/>
        <dbReference type="ChEBI" id="CHEBI:61977"/>
        <dbReference type="EC" id="3.1.3.16"/>
    </reaction>
</comment>
<gene>
    <name evidence="6" type="ORF">SCUD_LOCUS15862</name>
</gene>
<comment type="cofactor">
    <cofactor evidence="1">
        <name>Mn(2+)</name>
        <dbReference type="ChEBI" id="CHEBI:29035"/>
    </cofactor>
</comment>
<name>A0A183KLE8_9TREM</name>
<dbReference type="EC" id="3.1.3.16" evidence="4"/>